<gene>
    <name evidence="2" type="ORF">K8V81_13945</name>
</gene>
<comment type="caution">
    <text evidence="2">The sequence shown here is derived from an EMBL/GenBank/DDBJ whole genome shotgun (WGS) entry which is preliminary data.</text>
</comment>
<feature type="coiled-coil region" evidence="1">
    <location>
        <begin position="6"/>
        <end position="33"/>
    </location>
</feature>
<evidence type="ECO:0000313" key="2">
    <source>
        <dbReference type="EMBL" id="HJG92813.1"/>
    </source>
</evidence>
<name>A0A921SYD8_9MICO</name>
<reference evidence="2" key="2">
    <citation type="submission" date="2021-09" db="EMBL/GenBank/DDBJ databases">
        <authorList>
            <person name="Gilroy R."/>
        </authorList>
    </citation>
    <scope>NUCLEOTIDE SEQUENCE</scope>
    <source>
        <strain evidence="2">ChiGjej5B5-22894</strain>
    </source>
</reference>
<dbReference type="EMBL" id="DYUE01000333">
    <property type="protein sequence ID" value="HJG92813.1"/>
    <property type="molecule type" value="Genomic_DNA"/>
</dbReference>
<evidence type="ECO:0000256" key="1">
    <source>
        <dbReference type="SAM" id="Coils"/>
    </source>
</evidence>
<reference evidence="2" key="1">
    <citation type="journal article" date="2021" name="PeerJ">
        <title>Extensive microbial diversity within the chicken gut microbiome revealed by metagenomics and culture.</title>
        <authorList>
            <person name="Gilroy R."/>
            <person name="Ravi A."/>
            <person name="Getino M."/>
            <person name="Pursley I."/>
            <person name="Horton D.L."/>
            <person name="Alikhan N.F."/>
            <person name="Baker D."/>
            <person name="Gharbi K."/>
            <person name="Hall N."/>
            <person name="Watson M."/>
            <person name="Adriaenssens E.M."/>
            <person name="Foster-Nyarko E."/>
            <person name="Jarju S."/>
            <person name="Secka A."/>
            <person name="Antonio M."/>
            <person name="Oren A."/>
            <person name="Chaudhuri R.R."/>
            <person name="La Ragione R."/>
            <person name="Hildebrand F."/>
            <person name="Pallen M.J."/>
        </authorList>
    </citation>
    <scope>NUCLEOTIDE SEQUENCE</scope>
    <source>
        <strain evidence="2">ChiGjej5B5-22894</strain>
    </source>
</reference>
<sequence length="94" mass="10746">MFGRRSEQDQKQIRALQAQVRDLESLVLELGERAGLDRIELARLREDRVGRIPAECKRLVADGKYIEAIKVYREHTGAGLKDAKDAIDAYHDQI</sequence>
<keyword evidence="1" id="KW-0175">Coiled coil</keyword>
<accession>A0A921SYD8</accession>
<evidence type="ECO:0008006" key="4">
    <source>
        <dbReference type="Google" id="ProtNLM"/>
    </source>
</evidence>
<organism evidence="2 3">
    <name type="scientific">Brachybacterium massiliense</name>
    <dbReference type="NCBI Taxonomy" id="1755098"/>
    <lineage>
        <taxon>Bacteria</taxon>
        <taxon>Bacillati</taxon>
        <taxon>Actinomycetota</taxon>
        <taxon>Actinomycetes</taxon>
        <taxon>Micrococcales</taxon>
        <taxon>Dermabacteraceae</taxon>
        <taxon>Brachybacterium</taxon>
    </lineage>
</organism>
<dbReference type="Gene3D" id="3.30.1390.10">
    <property type="match status" value="1"/>
</dbReference>
<proteinExistence type="predicted"/>
<protein>
    <recommendedName>
        <fullName evidence="4">Ribosomal protein L7/L12 C-terminal domain-containing protein</fullName>
    </recommendedName>
</protein>
<dbReference type="Proteomes" id="UP000742460">
    <property type="component" value="Unassembled WGS sequence"/>
</dbReference>
<dbReference type="AlphaFoldDB" id="A0A921SYD8"/>
<evidence type="ECO:0000313" key="3">
    <source>
        <dbReference type="Proteomes" id="UP000742460"/>
    </source>
</evidence>
<dbReference type="InterPro" id="IPR014719">
    <property type="entry name" value="Ribosomal_bL12_C/ClpS-like"/>
</dbReference>